<dbReference type="SUPFAM" id="SSF56672">
    <property type="entry name" value="DNA/RNA polymerases"/>
    <property type="match status" value="1"/>
</dbReference>
<sequence>MENKITPPQATPTDNSGLSIDYLVISSPSDTLPYQKAIKEAPLLAIDTETTGLDPHRDRLRLIQISTPGIPVLVFDCAVFLPDGISCLRELLDTPSEKLFHNAKFDLQFLMGIGIECYPVFDTMLAAQLLRPCGGPLRAGLAAVADHYLGIRMDKTEQTGPWDSTSLTGSQLAYAALDAGILLKLYGVMKPLLAHHGLDRIASIEFACASAIAHTEYDGINLDLEQWDLLRRKTEKQYNDALETLYTYSGTPTYQLTLWGGEEALDVNFESNPYVLKLLNRYGIPVNSTSRRSLAPYHNQPLVQALTEYRRHSKSLSSFLHPIPAQIHPVTGRLHPKYMQIGAWSGRMSCYNPNIQQIPREADFRGCFTAPHGRKLVLADYSQIELRVAAQISGDSRMKSACQKGEDLHALTASLISNVPISQVTKAQRQAAKAVNFGLIFGMGAEGLRQYSSQSYGVDMTLEEAEQFRSAFFQNYHGINWWHHDLRESHPLEGRTLTGRKFLFSPDTGLADLANTPVQGTAADILKHALGLLASRIRESDKKIVGIVHDEILMEVPEEEVDDAVVLLKNTMEEAAHAILPDVPCEADAKAADSWAGKSKTP</sequence>
<dbReference type="NCBIfam" id="NF011539">
    <property type="entry name" value="PRK14975.1-3"/>
    <property type="match status" value="1"/>
</dbReference>
<dbReference type="SMART" id="SM00482">
    <property type="entry name" value="POLAc"/>
    <property type="match status" value="1"/>
</dbReference>
<accession>A0A174KP69</accession>
<feature type="domain" description="3'-5' exonuclease" evidence="3">
    <location>
        <begin position="22"/>
        <end position="194"/>
    </location>
</feature>
<dbReference type="PANTHER" id="PTHR10133">
    <property type="entry name" value="DNA POLYMERASE I"/>
    <property type="match status" value="1"/>
</dbReference>
<dbReference type="Proteomes" id="UP000095651">
    <property type="component" value="Unassembled WGS sequence"/>
</dbReference>
<dbReference type="GO" id="GO:0006302">
    <property type="term" value="P:double-strand break repair"/>
    <property type="evidence" value="ECO:0007669"/>
    <property type="project" value="TreeGrafter"/>
</dbReference>
<evidence type="ECO:0000256" key="1">
    <source>
        <dbReference type="ARBA" id="ARBA00007705"/>
    </source>
</evidence>
<dbReference type="SUPFAM" id="SSF53098">
    <property type="entry name" value="Ribonuclease H-like"/>
    <property type="match status" value="1"/>
</dbReference>
<dbReference type="Gene3D" id="3.30.70.370">
    <property type="match status" value="1"/>
</dbReference>
<dbReference type="GO" id="GO:0003887">
    <property type="term" value="F:DNA-directed DNA polymerase activity"/>
    <property type="evidence" value="ECO:0007669"/>
    <property type="project" value="InterPro"/>
</dbReference>
<dbReference type="InterPro" id="IPR001098">
    <property type="entry name" value="DNA-dir_DNA_pol_A_palm_dom"/>
</dbReference>
<dbReference type="GO" id="GO:0008408">
    <property type="term" value="F:3'-5' exonuclease activity"/>
    <property type="evidence" value="ECO:0007669"/>
    <property type="project" value="InterPro"/>
</dbReference>
<dbReference type="InterPro" id="IPR012337">
    <property type="entry name" value="RNaseH-like_sf"/>
</dbReference>
<dbReference type="AlphaFoldDB" id="A0A174KP69"/>
<evidence type="ECO:0000313" key="6">
    <source>
        <dbReference type="Proteomes" id="UP000095651"/>
    </source>
</evidence>
<dbReference type="GO" id="GO:0003677">
    <property type="term" value="F:DNA binding"/>
    <property type="evidence" value="ECO:0007669"/>
    <property type="project" value="InterPro"/>
</dbReference>
<reference evidence="5 6" key="1">
    <citation type="submission" date="2015-09" db="EMBL/GenBank/DDBJ databases">
        <authorList>
            <consortium name="Pathogen Informatics"/>
        </authorList>
    </citation>
    <scope>NUCLEOTIDE SEQUENCE [LARGE SCALE GENOMIC DNA]</scope>
    <source>
        <strain evidence="5 6">2789STDY5608850</strain>
    </source>
</reference>
<evidence type="ECO:0000259" key="4">
    <source>
        <dbReference type="SMART" id="SM00482"/>
    </source>
</evidence>
<dbReference type="Pfam" id="PF00476">
    <property type="entry name" value="DNA_pol_A"/>
    <property type="match status" value="1"/>
</dbReference>
<comment type="similarity">
    <text evidence="1">Belongs to the DNA polymerase type-A family.</text>
</comment>
<organism evidence="5 6">
    <name type="scientific">Hungatella hathewayi</name>
    <dbReference type="NCBI Taxonomy" id="154046"/>
    <lineage>
        <taxon>Bacteria</taxon>
        <taxon>Bacillati</taxon>
        <taxon>Bacillota</taxon>
        <taxon>Clostridia</taxon>
        <taxon>Lachnospirales</taxon>
        <taxon>Lachnospiraceae</taxon>
        <taxon>Hungatella</taxon>
    </lineage>
</organism>
<dbReference type="SMART" id="SM00474">
    <property type="entry name" value="35EXOc"/>
    <property type="match status" value="1"/>
</dbReference>
<keyword evidence="5" id="KW-0808">Transferase</keyword>
<dbReference type="RefSeq" id="WP_055659311.1">
    <property type="nucleotide sequence ID" value="NZ_CABIXC010000018.1"/>
</dbReference>
<dbReference type="Gene3D" id="1.10.150.20">
    <property type="entry name" value="5' to 3' exonuclease, C-terminal subdomain"/>
    <property type="match status" value="1"/>
</dbReference>
<dbReference type="EMBL" id="CYZE01000018">
    <property type="protein sequence ID" value="CUP11385.1"/>
    <property type="molecule type" value="Genomic_DNA"/>
</dbReference>
<evidence type="ECO:0000256" key="2">
    <source>
        <dbReference type="ARBA" id="ARBA00020311"/>
    </source>
</evidence>
<dbReference type="Gene3D" id="3.30.420.10">
    <property type="entry name" value="Ribonuclease H-like superfamily/Ribonuclease H"/>
    <property type="match status" value="1"/>
</dbReference>
<dbReference type="Pfam" id="PF01612">
    <property type="entry name" value="DNA_pol_A_exo1"/>
    <property type="match status" value="1"/>
</dbReference>
<dbReference type="Gene3D" id="1.20.1060.10">
    <property type="entry name" value="Taq DNA Polymerase, Chain T, domain 4"/>
    <property type="match status" value="1"/>
</dbReference>
<dbReference type="InterPro" id="IPR002298">
    <property type="entry name" value="DNA_polymerase_A"/>
</dbReference>
<feature type="domain" description="DNA-directed DNA polymerase family A palm" evidence="4">
    <location>
        <begin position="361"/>
        <end position="560"/>
    </location>
</feature>
<evidence type="ECO:0000313" key="5">
    <source>
        <dbReference type="EMBL" id="CUP11385.1"/>
    </source>
</evidence>
<dbReference type="PRINTS" id="PR00868">
    <property type="entry name" value="DNAPOLI"/>
</dbReference>
<dbReference type="GO" id="GO:0006261">
    <property type="term" value="P:DNA-templated DNA replication"/>
    <property type="evidence" value="ECO:0007669"/>
    <property type="project" value="InterPro"/>
</dbReference>
<protein>
    <recommendedName>
        <fullName evidence="2">DNA polymerase I</fullName>
    </recommendedName>
</protein>
<dbReference type="PANTHER" id="PTHR10133:SF62">
    <property type="entry name" value="DNA POLYMERASE THETA"/>
    <property type="match status" value="1"/>
</dbReference>
<keyword evidence="5" id="KW-0548">Nucleotidyltransferase</keyword>
<dbReference type="InterPro" id="IPR002562">
    <property type="entry name" value="3'-5'_exonuclease_dom"/>
</dbReference>
<proteinExistence type="inferred from homology"/>
<name>A0A174KP69_9FIRM</name>
<evidence type="ECO:0000259" key="3">
    <source>
        <dbReference type="SMART" id="SM00474"/>
    </source>
</evidence>
<dbReference type="CDD" id="cd08639">
    <property type="entry name" value="DNA_pol_A_Aquificae_like"/>
    <property type="match status" value="1"/>
</dbReference>
<dbReference type="InterPro" id="IPR043502">
    <property type="entry name" value="DNA/RNA_pol_sf"/>
</dbReference>
<gene>
    <name evidence="5" type="primary">polA_4</name>
    <name evidence="5" type="ORF">ERS852407_05016</name>
</gene>
<dbReference type="InterPro" id="IPR036397">
    <property type="entry name" value="RNaseH_sf"/>
</dbReference>